<feature type="domain" description="Major facilitator superfamily associated" evidence="9">
    <location>
        <begin position="13"/>
        <end position="369"/>
    </location>
</feature>
<evidence type="ECO:0000256" key="5">
    <source>
        <dbReference type="ARBA" id="ARBA00022692"/>
    </source>
</evidence>
<feature type="transmembrane region" description="Helical" evidence="8">
    <location>
        <begin position="298"/>
        <end position="318"/>
    </location>
</feature>
<keyword evidence="11" id="KW-1185">Reference proteome</keyword>
<keyword evidence="3" id="KW-1003">Cell membrane</keyword>
<sequence>MSESTGGIHRNAYLMLKVFNFVLYGALAIFGTFFALYLRNLGVSNIAIGAILAGGPVVSLIANPFWAYWADRLRNNRLILIITLTAALIVMQFVFLTNNEPVIYGTLLAFFLFQSPLYTQSNSLILNSIQGTGLKFGAFRLWGSLGWALSAAAFGPVIGWIGINRLWIVFDAMMLLALVFAFLLPTGGEGKRKDVFSNSGYRQVFVNRPFMLLVLIGILVSVPNSVNNTFVAIYISDLGGSASIVGWSIFATAILEAPVFLLLDRFLKPSPHKMIAWMVVVSGLYSLRWLLMSSVETAGGIVWIQLMHCVTFGAYYYIGTQLTSLLVPDSFRSTGQAVYGLTWGGISGVIAGLAGGWMFEYLGPVTLYRISSLVTLMGAFGFLFMLGLTRKSFGDSALESKAGTVGK</sequence>
<dbReference type="EMBL" id="BOSL01000002">
    <property type="protein sequence ID" value="GIP51673.1"/>
    <property type="molecule type" value="Genomic_DNA"/>
</dbReference>
<feature type="transmembrane region" description="Helical" evidence="8">
    <location>
        <begin position="275"/>
        <end position="292"/>
    </location>
</feature>
<accession>A0ABQ4M6Q1</accession>
<keyword evidence="4" id="KW-0997">Cell inner membrane</keyword>
<evidence type="ECO:0000256" key="1">
    <source>
        <dbReference type="ARBA" id="ARBA00004429"/>
    </source>
</evidence>
<feature type="transmembrane region" description="Helical" evidence="8">
    <location>
        <begin position="139"/>
        <end position="161"/>
    </location>
</feature>
<feature type="transmembrane region" description="Helical" evidence="8">
    <location>
        <begin position="12"/>
        <end position="37"/>
    </location>
</feature>
<evidence type="ECO:0000313" key="10">
    <source>
        <dbReference type="EMBL" id="GIP51673.1"/>
    </source>
</evidence>
<proteinExistence type="predicted"/>
<feature type="transmembrane region" description="Helical" evidence="8">
    <location>
        <begin position="102"/>
        <end position="119"/>
    </location>
</feature>
<evidence type="ECO:0000256" key="8">
    <source>
        <dbReference type="SAM" id="Phobius"/>
    </source>
</evidence>
<feature type="transmembrane region" description="Helical" evidence="8">
    <location>
        <begin position="205"/>
        <end position="224"/>
    </location>
</feature>
<evidence type="ECO:0000256" key="3">
    <source>
        <dbReference type="ARBA" id="ARBA00022475"/>
    </source>
</evidence>
<feature type="transmembrane region" description="Helical" evidence="8">
    <location>
        <begin position="244"/>
        <end position="263"/>
    </location>
</feature>
<evidence type="ECO:0000256" key="4">
    <source>
        <dbReference type="ARBA" id="ARBA00022519"/>
    </source>
</evidence>
<keyword evidence="5 8" id="KW-0812">Transmembrane</keyword>
<feature type="transmembrane region" description="Helical" evidence="8">
    <location>
        <begin position="338"/>
        <end position="359"/>
    </location>
</feature>
<dbReference type="Pfam" id="PF12832">
    <property type="entry name" value="MFS_1_like"/>
    <property type="match status" value="1"/>
</dbReference>
<protein>
    <submittedName>
        <fullName evidence="10">MFS transporter</fullName>
    </submittedName>
</protein>
<dbReference type="PANTHER" id="PTHR23522">
    <property type="entry name" value="BLL5896 PROTEIN"/>
    <property type="match status" value="1"/>
</dbReference>
<keyword evidence="7 8" id="KW-0472">Membrane</keyword>
<organism evidence="10 11">
    <name type="scientific">Paenibacillus vini</name>
    <dbReference type="NCBI Taxonomy" id="1476024"/>
    <lineage>
        <taxon>Bacteria</taxon>
        <taxon>Bacillati</taxon>
        <taxon>Bacillota</taxon>
        <taxon>Bacilli</taxon>
        <taxon>Bacillales</taxon>
        <taxon>Paenibacillaceae</taxon>
        <taxon>Paenibacillus</taxon>
    </lineage>
</organism>
<evidence type="ECO:0000259" key="9">
    <source>
        <dbReference type="Pfam" id="PF12832"/>
    </source>
</evidence>
<dbReference type="SUPFAM" id="SSF103473">
    <property type="entry name" value="MFS general substrate transporter"/>
    <property type="match status" value="1"/>
</dbReference>
<feature type="transmembrane region" description="Helical" evidence="8">
    <location>
        <begin position="167"/>
        <end position="184"/>
    </location>
</feature>
<feature type="transmembrane region" description="Helical" evidence="8">
    <location>
        <begin position="365"/>
        <end position="388"/>
    </location>
</feature>
<evidence type="ECO:0000256" key="7">
    <source>
        <dbReference type="ARBA" id="ARBA00023136"/>
    </source>
</evidence>
<reference evidence="10 11" key="1">
    <citation type="submission" date="2021-03" db="EMBL/GenBank/DDBJ databases">
        <title>Antimicrobial resistance genes in bacteria isolated from Japanese honey, and their potential for conferring macrolide and lincosamide resistance in the American foulbrood pathogen Paenibacillus larvae.</title>
        <authorList>
            <person name="Okamoto M."/>
            <person name="Kumagai M."/>
            <person name="Kanamori H."/>
            <person name="Takamatsu D."/>
        </authorList>
    </citation>
    <scope>NUCLEOTIDE SEQUENCE [LARGE SCALE GENOMIC DNA]</scope>
    <source>
        <strain evidence="10 11">J42TS3</strain>
    </source>
</reference>
<gene>
    <name evidence="10" type="ORF">J42TS3_07080</name>
</gene>
<comment type="subcellular location">
    <subcellularLocation>
        <location evidence="1">Cell inner membrane</location>
        <topology evidence="1">Multi-pass membrane protein</topology>
    </subcellularLocation>
</comment>
<dbReference type="RefSeq" id="WP_213653813.1">
    <property type="nucleotide sequence ID" value="NZ_BOSL01000002.1"/>
</dbReference>
<dbReference type="PANTHER" id="PTHR23522:SF10">
    <property type="entry name" value="3-PHENYLPROPIONIC ACID TRANSPORTER-RELATED"/>
    <property type="match status" value="1"/>
</dbReference>
<feature type="transmembrane region" description="Helical" evidence="8">
    <location>
        <begin position="78"/>
        <end position="96"/>
    </location>
</feature>
<evidence type="ECO:0000313" key="11">
    <source>
        <dbReference type="Proteomes" id="UP000679992"/>
    </source>
</evidence>
<feature type="transmembrane region" description="Helical" evidence="8">
    <location>
        <begin position="43"/>
        <end position="66"/>
    </location>
</feature>
<comment type="caution">
    <text evidence="10">The sequence shown here is derived from an EMBL/GenBank/DDBJ whole genome shotgun (WGS) entry which is preliminary data.</text>
</comment>
<keyword evidence="6 8" id="KW-1133">Transmembrane helix</keyword>
<evidence type="ECO:0000256" key="2">
    <source>
        <dbReference type="ARBA" id="ARBA00022448"/>
    </source>
</evidence>
<dbReference type="InterPro" id="IPR036259">
    <property type="entry name" value="MFS_trans_sf"/>
</dbReference>
<keyword evidence="2" id="KW-0813">Transport</keyword>
<dbReference type="InterPro" id="IPR024989">
    <property type="entry name" value="MFS_assoc_dom"/>
</dbReference>
<evidence type="ECO:0000256" key="6">
    <source>
        <dbReference type="ARBA" id="ARBA00022989"/>
    </source>
</evidence>
<dbReference type="Gene3D" id="1.20.1250.20">
    <property type="entry name" value="MFS general substrate transporter like domains"/>
    <property type="match status" value="2"/>
</dbReference>
<name>A0ABQ4M6Q1_9BACL</name>
<dbReference type="Proteomes" id="UP000679992">
    <property type="component" value="Unassembled WGS sequence"/>
</dbReference>